<sequence>MKILFASVAVAMVAESAFADNPVTQQPITMEQLMRELRIQGGNFTFEFATPVYAQIKVLMVSEKGEEKIQLFDTAEAQKEIKLYFTVSNSFVGDYPKGAIANNMKKMLIKLSGCPETEGTRVMSYWDKFSSNEHQGGHGSLIPNLPESASLDEEYVLHRYYKEGDRYEVKATIQFTEQPPNSKEK</sequence>
<proteinExistence type="predicted"/>
<gene>
    <name evidence="2" type="ORF">FEM03_17050</name>
</gene>
<feature type="chain" id="PRO_5024339294" evidence="1">
    <location>
        <begin position="20"/>
        <end position="185"/>
    </location>
</feature>
<evidence type="ECO:0000313" key="3">
    <source>
        <dbReference type="Proteomes" id="UP000306196"/>
    </source>
</evidence>
<dbReference type="AlphaFoldDB" id="A0A5R8KBH2"/>
<reference evidence="2 3" key="1">
    <citation type="submission" date="2019-05" db="EMBL/GenBank/DDBJ databases">
        <title>Verrucobacter flavum gen. nov., sp. nov. a new member of the family Verrucomicrobiaceae.</title>
        <authorList>
            <person name="Szuroczki S."/>
            <person name="Abbaszade G."/>
            <person name="Szabo A."/>
            <person name="Felfoldi T."/>
            <person name="Schumann P."/>
            <person name="Boka K."/>
            <person name="Keki Z."/>
            <person name="Toumi M."/>
            <person name="Toth E."/>
        </authorList>
    </citation>
    <scope>NUCLEOTIDE SEQUENCE [LARGE SCALE GENOMIC DNA]</scope>
    <source>
        <strain evidence="2 3">MG-N-17</strain>
    </source>
</reference>
<keyword evidence="1" id="KW-0732">Signal</keyword>
<keyword evidence="3" id="KW-1185">Reference proteome</keyword>
<accession>A0A5R8KBH2</accession>
<protein>
    <submittedName>
        <fullName evidence="2">Uncharacterized protein</fullName>
    </submittedName>
</protein>
<name>A0A5R8KBH2_9BACT</name>
<organism evidence="2 3">
    <name type="scientific">Phragmitibacter flavus</name>
    <dbReference type="NCBI Taxonomy" id="2576071"/>
    <lineage>
        <taxon>Bacteria</taxon>
        <taxon>Pseudomonadati</taxon>
        <taxon>Verrucomicrobiota</taxon>
        <taxon>Verrucomicrobiia</taxon>
        <taxon>Verrucomicrobiales</taxon>
        <taxon>Verrucomicrobiaceae</taxon>
        <taxon>Phragmitibacter</taxon>
    </lineage>
</organism>
<evidence type="ECO:0000313" key="2">
    <source>
        <dbReference type="EMBL" id="TLD69664.1"/>
    </source>
</evidence>
<evidence type="ECO:0000256" key="1">
    <source>
        <dbReference type="SAM" id="SignalP"/>
    </source>
</evidence>
<dbReference type="RefSeq" id="WP_138087493.1">
    <property type="nucleotide sequence ID" value="NZ_VAUV01000012.1"/>
</dbReference>
<dbReference type="EMBL" id="VAUV01000012">
    <property type="protein sequence ID" value="TLD69664.1"/>
    <property type="molecule type" value="Genomic_DNA"/>
</dbReference>
<dbReference type="Proteomes" id="UP000306196">
    <property type="component" value="Unassembled WGS sequence"/>
</dbReference>
<comment type="caution">
    <text evidence="2">The sequence shown here is derived from an EMBL/GenBank/DDBJ whole genome shotgun (WGS) entry which is preliminary data.</text>
</comment>
<feature type="signal peptide" evidence="1">
    <location>
        <begin position="1"/>
        <end position="19"/>
    </location>
</feature>